<feature type="transmembrane region" description="Helical" evidence="1">
    <location>
        <begin position="186"/>
        <end position="206"/>
    </location>
</feature>
<feature type="transmembrane region" description="Helical" evidence="1">
    <location>
        <begin position="90"/>
        <end position="110"/>
    </location>
</feature>
<gene>
    <name evidence="2" type="ORF">H9828_05900</name>
</gene>
<keyword evidence="1" id="KW-1133">Transmembrane helix</keyword>
<dbReference type="AlphaFoldDB" id="A0A9D2CCG7"/>
<reference evidence="2" key="2">
    <citation type="submission" date="2021-04" db="EMBL/GenBank/DDBJ databases">
        <authorList>
            <person name="Gilroy R."/>
        </authorList>
    </citation>
    <scope>NUCLEOTIDE SEQUENCE</scope>
    <source>
        <strain evidence="2">5134</strain>
    </source>
</reference>
<proteinExistence type="predicted"/>
<name>A0A9D2CCG7_9BACT</name>
<sequence>MEEKKLDAQESIELITRMIRNTRQRLERHSGRPFLIWGYTTVAVSLLNYALNIAGADPAWSLSWFLIPVLGILLMRIFPEKKSSEPRTEIDRIVSALWLVCSLTLIPIFLSSFLHGLSYRPSLFALITLVMSIGTAATGLIVRSKVYSTAGFFAMAGSALFAIYDFQLAQIARTAPVDASLLNNEILIFAAIFVVMMVIPGHIINYRTRHKK</sequence>
<keyword evidence="1" id="KW-0812">Transmembrane</keyword>
<feature type="transmembrane region" description="Helical" evidence="1">
    <location>
        <begin position="122"/>
        <end position="142"/>
    </location>
</feature>
<accession>A0A9D2CCG7</accession>
<reference evidence="2" key="1">
    <citation type="journal article" date="2021" name="PeerJ">
        <title>Extensive microbial diversity within the chicken gut microbiome revealed by metagenomics and culture.</title>
        <authorList>
            <person name="Gilroy R."/>
            <person name="Ravi A."/>
            <person name="Getino M."/>
            <person name="Pursley I."/>
            <person name="Horton D.L."/>
            <person name="Alikhan N.F."/>
            <person name="Baker D."/>
            <person name="Gharbi K."/>
            <person name="Hall N."/>
            <person name="Watson M."/>
            <person name="Adriaenssens E.M."/>
            <person name="Foster-Nyarko E."/>
            <person name="Jarju S."/>
            <person name="Secka A."/>
            <person name="Antonio M."/>
            <person name="Oren A."/>
            <person name="Chaudhuri R.R."/>
            <person name="La Ragione R."/>
            <person name="Hildebrand F."/>
            <person name="Pallen M.J."/>
        </authorList>
    </citation>
    <scope>NUCLEOTIDE SEQUENCE</scope>
    <source>
        <strain evidence="2">5134</strain>
    </source>
</reference>
<protein>
    <submittedName>
        <fullName evidence="2">Uncharacterized protein</fullName>
    </submittedName>
</protein>
<comment type="caution">
    <text evidence="2">The sequence shown here is derived from an EMBL/GenBank/DDBJ whole genome shotgun (WGS) entry which is preliminary data.</text>
</comment>
<dbReference type="EMBL" id="DXDA01000050">
    <property type="protein sequence ID" value="HIY68929.1"/>
    <property type="molecule type" value="Genomic_DNA"/>
</dbReference>
<feature type="transmembrane region" description="Helical" evidence="1">
    <location>
        <begin position="59"/>
        <end position="78"/>
    </location>
</feature>
<organism evidence="2 3">
    <name type="scientific">Candidatus Alistipes intestinigallinarum</name>
    <dbReference type="NCBI Taxonomy" id="2838440"/>
    <lineage>
        <taxon>Bacteria</taxon>
        <taxon>Pseudomonadati</taxon>
        <taxon>Bacteroidota</taxon>
        <taxon>Bacteroidia</taxon>
        <taxon>Bacteroidales</taxon>
        <taxon>Rikenellaceae</taxon>
        <taxon>Alistipes</taxon>
    </lineage>
</organism>
<feature type="transmembrane region" description="Helical" evidence="1">
    <location>
        <begin position="34"/>
        <end position="53"/>
    </location>
</feature>
<evidence type="ECO:0000313" key="2">
    <source>
        <dbReference type="EMBL" id="HIY68929.1"/>
    </source>
</evidence>
<evidence type="ECO:0000313" key="3">
    <source>
        <dbReference type="Proteomes" id="UP000886844"/>
    </source>
</evidence>
<evidence type="ECO:0000256" key="1">
    <source>
        <dbReference type="SAM" id="Phobius"/>
    </source>
</evidence>
<feature type="transmembrane region" description="Helical" evidence="1">
    <location>
        <begin position="149"/>
        <end position="166"/>
    </location>
</feature>
<keyword evidence="1" id="KW-0472">Membrane</keyword>
<dbReference type="Proteomes" id="UP000886844">
    <property type="component" value="Unassembled WGS sequence"/>
</dbReference>